<gene>
    <name evidence="1" type="ORF">M9Y10_014749</name>
</gene>
<dbReference type="Proteomes" id="UP001470230">
    <property type="component" value="Unassembled WGS sequence"/>
</dbReference>
<evidence type="ECO:0000313" key="2">
    <source>
        <dbReference type="Proteomes" id="UP001470230"/>
    </source>
</evidence>
<keyword evidence="2" id="KW-1185">Reference proteome</keyword>
<proteinExistence type="predicted"/>
<accession>A0ABR2L196</accession>
<evidence type="ECO:0000313" key="1">
    <source>
        <dbReference type="EMBL" id="KAK8896826.1"/>
    </source>
</evidence>
<sequence length="117" mass="14255">MFMNQEKEYHQYLNFPIDSYFSRYIVFTIEVGKGNDKMSEIISGYFHFEMPCCYLYHWVKDFLMKQNKFDSPIKLIFNNTENETQVEIKEYNLVPLKELCGYHAMDIFVYDKYPSDY</sequence>
<dbReference type="EMBL" id="JAPFFF010000002">
    <property type="protein sequence ID" value="KAK8896826.1"/>
    <property type="molecule type" value="Genomic_DNA"/>
</dbReference>
<organism evidence="1 2">
    <name type="scientific">Tritrichomonas musculus</name>
    <dbReference type="NCBI Taxonomy" id="1915356"/>
    <lineage>
        <taxon>Eukaryota</taxon>
        <taxon>Metamonada</taxon>
        <taxon>Parabasalia</taxon>
        <taxon>Tritrichomonadida</taxon>
        <taxon>Tritrichomonadidae</taxon>
        <taxon>Tritrichomonas</taxon>
    </lineage>
</organism>
<reference evidence="1 2" key="1">
    <citation type="submission" date="2024-04" db="EMBL/GenBank/DDBJ databases">
        <title>Tritrichomonas musculus Genome.</title>
        <authorList>
            <person name="Alves-Ferreira E."/>
            <person name="Grigg M."/>
            <person name="Lorenzi H."/>
            <person name="Galac M."/>
        </authorList>
    </citation>
    <scope>NUCLEOTIDE SEQUENCE [LARGE SCALE GENOMIC DNA]</scope>
    <source>
        <strain evidence="1 2">EAF2021</strain>
    </source>
</reference>
<name>A0ABR2L196_9EUKA</name>
<protein>
    <submittedName>
        <fullName evidence="1">Uncharacterized protein</fullName>
    </submittedName>
</protein>
<comment type="caution">
    <text evidence="1">The sequence shown here is derived from an EMBL/GenBank/DDBJ whole genome shotgun (WGS) entry which is preliminary data.</text>
</comment>